<feature type="signal peptide" evidence="1">
    <location>
        <begin position="1"/>
        <end position="40"/>
    </location>
</feature>
<protein>
    <recommendedName>
        <fullName evidence="4">Lipoprotein</fullName>
    </recommendedName>
</protein>
<organism evidence="2 3">
    <name type="scientific">Roseateles amylovorans</name>
    <dbReference type="NCBI Taxonomy" id="2978473"/>
    <lineage>
        <taxon>Bacteria</taxon>
        <taxon>Pseudomonadati</taxon>
        <taxon>Pseudomonadota</taxon>
        <taxon>Betaproteobacteria</taxon>
        <taxon>Burkholderiales</taxon>
        <taxon>Sphaerotilaceae</taxon>
        <taxon>Roseateles</taxon>
    </lineage>
</organism>
<dbReference type="EMBL" id="CP104562">
    <property type="protein sequence ID" value="UXH76726.1"/>
    <property type="molecule type" value="Genomic_DNA"/>
</dbReference>
<evidence type="ECO:0000313" key="3">
    <source>
        <dbReference type="Proteomes" id="UP001064933"/>
    </source>
</evidence>
<evidence type="ECO:0000313" key="2">
    <source>
        <dbReference type="EMBL" id="UXH76726.1"/>
    </source>
</evidence>
<evidence type="ECO:0008006" key="4">
    <source>
        <dbReference type="Google" id="ProtNLM"/>
    </source>
</evidence>
<sequence length="245" mass="25608">MSTFFLSLSSVGSRSGRHGACTLSGAVLAAMLLPAGLACAQATSSSETSSLDDHVALNGHSLNERVQVRPSARLSVTQSAAQPLATAGQSGAVGNWYGRDALARQTMVWGQPFAARGLRVGLGVEQRGAAIGGGLYQTPYQGWRAGASGDTGLLVGLAMPTGPRSHVFLQTPLVEGQPTGYDDFNLSGRDPAASARQVRVGMVFNSKKAYADIRKGLRMELSGQSSLTFRPRGGGRVGVTFQKIW</sequence>
<feature type="chain" id="PRO_5047351375" description="Lipoprotein" evidence="1">
    <location>
        <begin position="41"/>
        <end position="245"/>
    </location>
</feature>
<accession>A0ABY6AU26</accession>
<name>A0ABY6AU26_9BURK</name>
<evidence type="ECO:0000256" key="1">
    <source>
        <dbReference type="SAM" id="SignalP"/>
    </source>
</evidence>
<keyword evidence="3" id="KW-1185">Reference proteome</keyword>
<proteinExistence type="predicted"/>
<reference evidence="2" key="1">
    <citation type="submission" date="2022-10" db="EMBL/GenBank/DDBJ databases">
        <title>Characterization and whole genome sequencing of a new Roseateles species, isolated from fresh water.</title>
        <authorList>
            <person name="Guliayeva D.Y."/>
            <person name="Akhremchuk A.E."/>
            <person name="Sikolenko M.A."/>
            <person name="Valentovich L.N."/>
            <person name="Sidarenka A.V."/>
        </authorList>
    </citation>
    <scope>NUCLEOTIDE SEQUENCE</scope>
    <source>
        <strain evidence="2">BIM B-1768</strain>
    </source>
</reference>
<gene>
    <name evidence="2" type="ORF">N4261_16995</name>
</gene>
<keyword evidence="1" id="KW-0732">Signal</keyword>
<dbReference type="Proteomes" id="UP001064933">
    <property type="component" value="Chromosome"/>
</dbReference>
<dbReference type="RefSeq" id="WP_261756461.1">
    <property type="nucleotide sequence ID" value="NZ_CP104562.2"/>
</dbReference>